<dbReference type="OrthoDB" id="416253at2759"/>
<dbReference type="InterPro" id="IPR020471">
    <property type="entry name" value="AKR"/>
</dbReference>
<dbReference type="InterPro" id="IPR036812">
    <property type="entry name" value="NAD(P)_OxRdtase_dom_sf"/>
</dbReference>
<dbReference type="SUPFAM" id="SSF51430">
    <property type="entry name" value="NAD(P)-linked oxidoreductase"/>
    <property type="match status" value="1"/>
</dbReference>
<dbReference type="GO" id="GO:0016616">
    <property type="term" value="F:oxidoreductase activity, acting on the CH-OH group of donors, NAD or NADP as acceptor"/>
    <property type="evidence" value="ECO:0007669"/>
    <property type="project" value="UniProtKB-ARBA"/>
</dbReference>
<evidence type="ECO:0000256" key="3">
    <source>
        <dbReference type="PIRSR" id="PIRSR000097-2"/>
    </source>
</evidence>
<feature type="domain" description="NADP-dependent oxidoreductase" evidence="5">
    <location>
        <begin position="41"/>
        <end position="309"/>
    </location>
</feature>
<dbReference type="STRING" id="1077348.A0A2G8S8N3"/>
<sequence length="339" mass="37600">MHKSRREWKRESRNLFRSLCTTTMTLAPTIKLNNGIEIPVVGLGTWQSKPEEVEAAVEYALKEAGYRHIDCAWGYGNEKQVGEGIRRSGVPRSEIFVTSKIWATRLHDVESALDESLNNLGLDYLDLYLVHWPIHLNPDGNHPNFPTLPNGHRDVVHDWPLRETWKQLEAMVKKGKVRAIGVSNCSERVLETEILPYASIPPAVDQVELHLYNPQHKFLAYLKSKGIVPQAYSPLGSTGSPLLKDEVAVGIAEKHGLAVADVLLGWQVANGVVTLPKSVTPARIKSNLEGAIAASKKLTPEDIEKLNGVAASGKQLRLIQPPWGVDLGFDNWPVKFAVL</sequence>
<evidence type="ECO:0000256" key="2">
    <source>
        <dbReference type="PIRSR" id="PIRSR000097-1"/>
    </source>
</evidence>
<organism evidence="6 7">
    <name type="scientific">Ganoderma sinense ZZ0214-1</name>
    <dbReference type="NCBI Taxonomy" id="1077348"/>
    <lineage>
        <taxon>Eukaryota</taxon>
        <taxon>Fungi</taxon>
        <taxon>Dikarya</taxon>
        <taxon>Basidiomycota</taxon>
        <taxon>Agaricomycotina</taxon>
        <taxon>Agaricomycetes</taxon>
        <taxon>Polyporales</taxon>
        <taxon>Polyporaceae</taxon>
        <taxon>Ganoderma</taxon>
    </lineage>
</organism>
<keyword evidence="1" id="KW-0560">Oxidoreductase</keyword>
<evidence type="ECO:0000256" key="4">
    <source>
        <dbReference type="PIRSR" id="PIRSR000097-3"/>
    </source>
</evidence>
<reference evidence="6 7" key="1">
    <citation type="journal article" date="2015" name="Sci. Rep.">
        <title>Chromosome-level genome map provides insights into diverse defense mechanisms in the medicinal fungus Ganoderma sinense.</title>
        <authorList>
            <person name="Zhu Y."/>
            <person name="Xu J."/>
            <person name="Sun C."/>
            <person name="Zhou S."/>
            <person name="Xu H."/>
            <person name="Nelson D.R."/>
            <person name="Qian J."/>
            <person name="Song J."/>
            <person name="Luo H."/>
            <person name="Xiang L."/>
            <person name="Li Y."/>
            <person name="Xu Z."/>
            <person name="Ji A."/>
            <person name="Wang L."/>
            <person name="Lu S."/>
            <person name="Hayward A."/>
            <person name="Sun W."/>
            <person name="Li X."/>
            <person name="Schwartz D.C."/>
            <person name="Wang Y."/>
            <person name="Chen S."/>
        </authorList>
    </citation>
    <scope>NUCLEOTIDE SEQUENCE [LARGE SCALE GENOMIC DNA]</scope>
    <source>
        <strain evidence="6 7">ZZ0214-1</strain>
    </source>
</reference>
<evidence type="ECO:0000313" key="7">
    <source>
        <dbReference type="Proteomes" id="UP000230002"/>
    </source>
</evidence>
<dbReference type="AlphaFoldDB" id="A0A2G8S8N3"/>
<evidence type="ECO:0000256" key="1">
    <source>
        <dbReference type="ARBA" id="ARBA00023002"/>
    </source>
</evidence>
<dbReference type="Gene3D" id="3.20.20.100">
    <property type="entry name" value="NADP-dependent oxidoreductase domain"/>
    <property type="match status" value="1"/>
</dbReference>
<dbReference type="InterPro" id="IPR023210">
    <property type="entry name" value="NADP_OxRdtase_dom"/>
</dbReference>
<accession>A0A2G8S8N3</accession>
<protein>
    <submittedName>
        <fullName evidence="6">Transporter</fullName>
    </submittedName>
</protein>
<gene>
    <name evidence="6" type="ORF">GSI_07717</name>
</gene>
<feature type="binding site" evidence="3">
    <location>
        <position position="131"/>
    </location>
    <ligand>
        <name>substrate</name>
    </ligand>
</feature>
<dbReference type="PANTHER" id="PTHR11732">
    <property type="entry name" value="ALDO/KETO REDUCTASE"/>
    <property type="match status" value="1"/>
</dbReference>
<dbReference type="PIRSF" id="PIRSF000097">
    <property type="entry name" value="AKR"/>
    <property type="match status" value="1"/>
</dbReference>
<feature type="active site" description="Proton donor" evidence="2">
    <location>
        <position position="75"/>
    </location>
</feature>
<evidence type="ECO:0000313" key="6">
    <source>
        <dbReference type="EMBL" id="PIL30139.1"/>
    </source>
</evidence>
<feature type="site" description="Lowers pKa of active site Tyr" evidence="4">
    <location>
        <position position="100"/>
    </location>
</feature>
<dbReference type="PRINTS" id="PR00069">
    <property type="entry name" value="ALDKETRDTASE"/>
</dbReference>
<dbReference type="Proteomes" id="UP000230002">
    <property type="component" value="Unassembled WGS sequence"/>
</dbReference>
<name>A0A2G8S8N3_9APHY</name>
<dbReference type="EMBL" id="AYKW01000016">
    <property type="protein sequence ID" value="PIL30139.1"/>
    <property type="molecule type" value="Genomic_DNA"/>
</dbReference>
<dbReference type="FunFam" id="3.20.20.100:FF:000002">
    <property type="entry name" value="2,5-diketo-D-gluconic acid reductase A"/>
    <property type="match status" value="1"/>
</dbReference>
<dbReference type="InterPro" id="IPR018170">
    <property type="entry name" value="Aldo/ket_reductase_CS"/>
</dbReference>
<comment type="caution">
    <text evidence="6">The sequence shown here is derived from an EMBL/GenBank/DDBJ whole genome shotgun (WGS) entry which is preliminary data.</text>
</comment>
<proteinExistence type="predicted"/>
<evidence type="ECO:0000259" key="5">
    <source>
        <dbReference type="Pfam" id="PF00248"/>
    </source>
</evidence>
<dbReference type="Pfam" id="PF00248">
    <property type="entry name" value="Aldo_ket_red"/>
    <property type="match status" value="1"/>
</dbReference>
<dbReference type="PROSITE" id="PS00798">
    <property type="entry name" value="ALDOKETO_REDUCTASE_1"/>
    <property type="match status" value="1"/>
</dbReference>
<keyword evidence="7" id="KW-1185">Reference proteome</keyword>